<sequence>MLTGHPAEEMPGSVGDLLPELSQLHELARQVMQGVAQALWPSVSVPEGLGELAEKLKGARRRFRLWKISACRQGAREAWAMVKTRYTKADPNHMAEVGPMGPDGKEIPVSLVYGQVELAAKYSQQDCRLDNMLDGIEEEFSQSN</sequence>
<gene>
    <name evidence="1" type="ORF">CAMPLR22A2D_LOCUS4988</name>
</gene>
<evidence type="ECO:0000313" key="1">
    <source>
        <dbReference type="EMBL" id="SPT20356.1"/>
    </source>
</evidence>
<proteinExistence type="predicted"/>
<dbReference type="EMBL" id="LS480641">
    <property type="protein sequence ID" value="SPT20356.1"/>
    <property type="molecule type" value="Genomic_DNA"/>
</dbReference>
<dbReference type="Proteomes" id="UP000280104">
    <property type="component" value="Chromosome II"/>
</dbReference>
<accession>A0A7H4LP17</accession>
<organism evidence="1 2">
    <name type="scientific">Triticum aestivum</name>
    <name type="common">Wheat</name>
    <dbReference type="NCBI Taxonomy" id="4565"/>
    <lineage>
        <taxon>Eukaryota</taxon>
        <taxon>Viridiplantae</taxon>
        <taxon>Streptophyta</taxon>
        <taxon>Embryophyta</taxon>
        <taxon>Tracheophyta</taxon>
        <taxon>Spermatophyta</taxon>
        <taxon>Magnoliopsida</taxon>
        <taxon>Liliopsida</taxon>
        <taxon>Poales</taxon>
        <taxon>Poaceae</taxon>
        <taxon>BOP clade</taxon>
        <taxon>Pooideae</taxon>
        <taxon>Triticodae</taxon>
        <taxon>Triticeae</taxon>
        <taxon>Triticinae</taxon>
        <taxon>Triticum</taxon>
    </lineage>
</organism>
<dbReference type="AlphaFoldDB" id="A0A7H4LP17"/>
<evidence type="ECO:0000313" key="2">
    <source>
        <dbReference type="Proteomes" id="UP000280104"/>
    </source>
</evidence>
<protein>
    <submittedName>
        <fullName evidence="1">Uncharacterized protein</fullName>
    </submittedName>
</protein>
<reference evidence="1 2" key="1">
    <citation type="submission" date="2018-05" db="EMBL/GenBank/DDBJ databases">
        <authorList>
            <person name="Thind KAUR A."/>
        </authorList>
    </citation>
    <scope>NUCLEOTIDE SEQUENCE [LARGE SCALE GENOMIC DNA]</scope>
</reference>
<name>A0A7H4LP17_WHEAT</name>